<evidence type="ECO:0000313" key="17">
    <source>
        <dbReference type="EMBL" id="MFD2760650.1"/>
    </source>
</evidence>
<keyword evidence="18" id="KW-1185">Reference proteome</keyword>
<dbReference type="SUPFAM" id="SSF52980">
    <property type="entry name" value="Restriction endonuclease-like"/>
    <property type="match status" value="1"/>
</dbReference>
<evidence type="ECO:0000256" key="10">
    <source>
        <dbReference type="ARBA" id="ARBA00023235"/>
    </source>
</evidence>
<comment type="catalytic activity">
    <reaction evidence="11 13">
        <text>Couples ATP hydrolysis with the unwinding of duplex DNA by translocating in the 3'-5' direction.</text>
        <dbReference type="EC" id="5.6.2.4"/>
    </reaction>
</comment>
<dbReference type="SUPFAM" id="SSF52540">
    <property type="entry name" value="P-loop containing nucleoside triphosphate hydrolases"/>
    <property type="match status" value="1"/>
</dbReference>
<evidence type="ECO:0000256" key="7">
    <source>
        <dbReference type="ARBA" id="ARBA00022840"/>
    </source>
</evidence>
<evidence type="ECO:0000256" key="6">
    <source>
        <dbReference type="ARBA" id="ARBA00022839"/>
    </source>
</evidence>
<dbReference type="PROSITE" id="PS51217">
    <property type="entry name" value="UVRD_HELICASE_CTER"/>
    <property type="match status" value="1"/>
</dbReference>
<comment type="subunit">
    <text evidence="13">Heterodimer of AddA and AddB/RexB.</text>
</comment>
<dbReference type="RefSeq" id="WP_382392352.1">
    <property type="nucleotide sequence ID" value="NZ_JBHUNA010000010.1"/>
</dbReference>
<evidence type="ECO:0000256" key="9">
    <source>
        <dbReference type="ARBA" id="ARBA00023204"/>
    </source>
</evidence>
<dbReference type="Pfam" id="PF00580">
    <property type="entry name" value="UvrD-helicase"/>
    <property type="match status" value="1"/>
</dbReference>
<dbReference type="GO" id="GO:0003678">
    <property type="term" value="F:DNA helicase activity"/>
    <property type="evidence" value="ECO:0007669"/>
    <property type="project" value="UniProtKB-EC"/>
</dbReference>
<comment type="caution">
    <text evidence="17">The sequence shown here is derived from an EMBL/GenBank/DDBJ whole genome shotgun (WGS) entry which is preliminary data.</text>
</comment>
<dbReference type="Pfam" id="PF12705">
    <property type="entry name" value="PDDEXK_1"/>
    <property type="match status" value="1"/>
</dbReference>
<dbReference type="Gene3D" id="3.40.50.300">
    <property type="entry name" value="P-loop containing nucleotide triphosphate hydrolases"/>
    <property type="match status" value="4"/>
</dbReference>
<dbReference type="PROSITE" id="PS51198">
    <property type="entry name" value="UVRD_HELICASE_ATP_BIND"/>
    <property type="match status" value="1"/>
</dbReference>
<dbReference type="EMBL" id="JBHUNA010000010">
    <property type="protein sequence ID" value="MFD2760650.1"/>
    <property type="molecule type" value="Genomic_DNA"/>
</dbReference>
<evidence type="ECO:0000256" key="14">
    <source>
        <dbReference type="PROSITE-ProRule" id="PRU00560"/>
    </source>
</evidence>
<evidence type="ECO:0000256" key="4">
    <source>
        <dbReference type="ARBA" id="ARBA00022801"/>
    </source>
</evidence>
<dbReference type="EC" id="5.6.2.4" evidence="13"/>
<name>A0ABW5V4N7_9BACI</name>
<dbReference type="InterPro" id="IPR014017">
    <property type="entry name" value="DNA_helicase_UvrD-like_C"/>
</dbReference>
<gene>
    <name evidence="13 17" type="primary">addA</name>
    <name evidence="17" type="ORF">ACFSUO_06635</name>
</gene>
<feature type="domain" description="UvrD-like helicase ATP-binding" evidence="15">
    <location>
        <begin position="2"/>
        <end position="475"/>
    </location>
</feature>
<keyword evidence="8 13" id="KW-0238">DNA-binding</keyword>
<dbReference type="Pfam" id="PF13361">
    <property type="entry name" value="UvrD_C"/>
    <property type="match status" value="1"/>
</dbReference>
<evidence type="ECO:0000259" key="16">
    <source>
        <dbReference type="PROSITE" id="PS51217"/>
    </source>
</evidence>
<dbReference type="PANTHER" id="PTHR11070:SF48">
    <property type="entry name" value="ATP-DEPENDENT HELICASE_NUCLEASE SUBUNIT A"/>
    <property type="match status" value="1"/>
</dbReference>
<dbReference type="HAMAP" id="MF_01451">
    <property type="entry name" value="AddA"/>
    <property type="match status" value="1"/>
</dbReference>
<keyword evidence="2 13" id="KW-0547">Nucleotide-binding</keyword>
<keyword evidence="10 13" id="KW-0413">Isomerase</keyword>
<keyword evidence="1 13" id="KW-0540">Nuclease</keyword>
<evidence type="ECO:0000259" key="15">
    <source>
        <dbReference type="PROSITE" id="PS51198"/>
    </source>
</evidence>
<comment type="cofactor">
    <cofactor evidence="13">
        <name>Mg(2+)</name>
        <dbReference type="ChEBI" id="CHEBI:18420"/>
    </cofactor>
</comment>
<evidence type="ECO:0000256" key="12">
    <source>
        <dbReference type="ARBA" id="ARBA00048988"/>
    </source>
</evidence>
<evidence type="ECO:0000256" key="13">
    <source>
        <dbReference type="HAMAP-Rule" id="MF_01451"/>
    </source>
</evidence>
<dbReference type="EC" id="3.1.-.-" evidence="13"/>
<organism evidence="17 18">
    <name type="scientific">Lentibacillus juripiscarius</name>
    <dbReference type="NCBI Taxonomy" id="257446"/>
    <lineage>
        <taxon>Bacteria</taxon>
        <taxon>Bacillati</taxon>
        <taxon>Bacillota</taxon>
        <taxon>Bacilli</taxon>
        <taxon>Bacillales</taxon>
        <taxon>Bacillaceae</taxon>
        <taxon>Lentibacillus</taxon>
    </lineage>
</organism>
<dbReference type="InterPro" id="IPR014016">
    <property type="entry name" value="UvrD-like_ATP-bd"/>
</dbReference>
<keyword evidence="4 13" id="KW-0378">Hydrolase</keyword>
<protein>
    <recommendedName>
        <fullName evidence="13">ATP-dependent helicase/nuclease subunit A</fullName>
        <ecNumber evidence="13">3.1.-.-</ecNumber>
        <ecNumber evidence="13">5.6.2.4</ecNumber>
    </recommendedName>
    <alternativeName>
        <fullName evidence="13">ATP-dependent helicase/nuclease AddA</fullName>
    </alternativeName>
    <alternativeName>
        <fullName evidence="13">DNA 3'-5' helicase AddA</fullName>
    </alternativeName>
</protein>
<dbReference type="InterPro" id="IPR014152">
    <property type="entry name" value="AddA"/>
</dbReference>
<evidence type="ECO:0000256" key="5">
    <source>
        <dbReference type="ARBA" id="ARBA00022806"/>
    </source>
</evidence>
<dbReference type="NCBIfam" id="TIGR02785">
    <property type="entry name" value="addA_Gpos"/>
    <property type="match status" value="1"/>
</dbReference>
<evidence type="ECO:0000256" key="11">
    <source>
        <dbReference type="ARBA" id="ARBA00034617"/>
    </source>
</evidence>
<accession>A0ABW5V4N7</accession>
<evidence type="ECO:0000313" key="18">
    <source>
        <dbReference type="Proteomes" id="UP001597502"/>
    </source>
</evidence>
<evidence type="ECO:0000256" key="3">
    <source>
        <dbReference type="ARBA" id="ARBA00022763"/>
    </source>
</evidence>
<dbReference type="InterPro" id="IPR038726">
    <property type="entry name" value="PDDEXK_AddAB-type"/>
</dbReference>
<sequence>MAGWTRKQEEAIYTDGKDVLVAAAAGSGKTAVLVERIIQKLTRQEDPVDIDSLLVVTFTNAAAQEMRSRVGQALEAKLAENPASLHLKKQLSMLQRASITTLHSFCLDIVKQYAYLLDIDPSFRIADDSEADLIKQEVIDDLFEEWYGKDGQEQQRFFSVVDRFSSDRSDADVEKLILKLYDFAMQNPWPESWLDGLASAYEIPDDWQEEDLDWLAIIYKEIKSELDAIEQEMQLALEVTRETDGPYHYADTVEADFSNLEQARARLHSWDELQAYMAASSFKRLSGKKADCDETKKEKVKNLRERYKKRWNDMKEKWFSRNLENHVADMQELAPVIRHLAELVKQFTYRFSEQKRERAIVDFSDLEHYCLQLLAGEASGPGHVKPSHVAVSLREQFTELLVDEYQDTNLVQETILSLISDQDGPGNMFMVGDVKQSIYRFRHAEPSLFIDKYKRFADTASPAARIDLASNFRSRKEVLTGTNFVFRQILDEDVGEISYDEDAELIYGNDRYDAVPHAEPEPELVIIDREANDEPEEMSPEEESYQDLEKAQLEARAYAEKIKDWIGKNGNAPMQVYDKTIDAQRDIQYRDMVILMRSMNWAPTIMDELKKQGIPVYADLSTGYFDAIEVKVMLNFLKVIDNPRQDIPLASVLKSPIVGMNEEDLGRIRLANRWGTYYDALKAFCRQSMDETATKADRFLDNLARYRLASRQGALSELIWQIYRETGYYDFVGGMPGGRQRQANLRALYDRARGYETTSFRGLFRFLRFIERMEERGDDLGAARALSEQEDVVRMMTIHKSKGLEFPVVILGAMDKEFNVQDLNERYLLHKDLGMASKYIDPVKRITYPTLYYHAMKQEKRRELLAEEMRVLYVAMTRAKEKLLMVGSVVSFTKKQEKWEQMIDHADWILPAHYRVKSKSYLDWVGPALIRHKMNDALRTEDVADKVLEEIRVDPSQWKVTVTHGSAYTDLEKDSEHEDSHLREKLMNWEPLDMEENAYTEAVANRLSYRYPYEEAARSRSKQTVTELKRQREQKDEYSSDQLIAQFQPPIVRRPAFMQKQKEITAAERGTAMHTVMQHIPLKQPLQPEQITEFVESLVEGEFLTRQEADAIDGHAISEFFTTAIGQKVINAAEVYREVPFSLTLPANEVYADWTNDTEEQVLIQGVIDCVIPMEDGWAILDYKTDTMTEEVAETAKEKLRKRYDVQMNLYKEALERIWKKPVKAAHLYFFSKQLELEM</sequence>
<feature type="domain" description="UvrD-like helicase C-terminal" evidence="16">
    <location>
        <begin position="495"/>
        <end position="803"/>
    </location>
</feature>
<comment type="catalytic activity">
    <reaction evidence="12 13">
        <text>ATP + H2O = ADP + phosphate + H(+)</text>
        <dbReference type="Rhea" id="RHEA:13065"/>
        <dbReference type="ChEBI" id="CHEBI:15377"/>
        <dbReference type="ChEBI" id="CHEBI:15378"/>
        <dbReference type="ChEBI" id="CHEBI:30616"/>
        <dbReference type="ChEBI" id="CHEBI:43474"/>
        <dbReference type="ChEBI" id="CHEBI:456216"/>
        <dbReference type="EC" id="5.6.2.4"/>
    </reaction>
</comment>
<dbReference type="InterPro" id="IPR027417">
    <property type="entry name" value="P-loop_NTPase"/>
</dbReference>
<dbReference type="PANTHER" id="PTHR11070">
    <property type="entry name" value="UVRD / RECB / PCRA DNA HELICASE FAMILY MEMBER"/>
    <property type="match status" value="1"/>
</dbReference>
<keyword evidence="7 13" id="KW-0067">ATP-binding</keyword>
<evidence type="ECO:0000256" key="8">
    <source>
        <dbReference type="ARBA" id="ARBA00023125"/>
    </source>
</evidence>
<feature type="binding site" evidence="14">
    <location>
        <begin position="23"/>
        <end position="30"/>
    </location>
    <ligand>
        <name>ATP</name>
        <dbReference type="ChEBI" id="CHEBI:30616"/>
    </ligand>
</feature>
<comment type="similarity">
    <text evidence="13">Belongs to the helicase family. AddA subfamily.</text>
</comment>
<keyword evidence="5 13" id="KW-0347">Helicase</keyword>
<dbReference type="InterPro" id="IPR000212">
    <property type="entry name" value="DNA_helicase_UvrD/REP"/>
</dbReference>
<dbReference type="Gene3D" id="3.90.320.10">
    <property type="match status" value="1"/>
</dbReference>
<keyword evidence="6 13" id="KW-0269">Exonuclease</keyword>
<evidence type="ECO:0000256" key="1">
    <source>
        <dbReference type="ARBA" id="ARBA00022722"/>
    </source>
</evidence>
<proteinExistence type="inferred from homology"/>
<dbReference type="GO" id="GO:0016787">
    <property type="term" value="F:hydrolase activity"/>
    <property type="evidence" value="ECO:0007669"/>
    <property type="project" value="UniProtKB-KW"/>
</dbReference>
<comment type="function">
    <text evidence="13">The heterodimer acts as both an ATP-dependent DNA helicase and an ATP-dependent, dual-direction single-stranded exonuclease. Recognizes the chi site generating a DNA molecule suitable for the initiation of homologous recombination. The AddA nuclease domain is required for chi fragment generation; this subunit has the helicase and 3' -&gt; 5' nuclease activities.</text>
</comment>
<keyword evidence="3 13" id="KW-0227">DNA damage</keyword>
<keyword evidence="9 13" id="KW-0234">DNA repair</keyword>
<dbReference type="InterPro" id="IPR011604">
    <property type="entry name" value="PDDEXK-like_dom_sf"/>
</dbReference>
<reference evidence="18" key="1">
    <citation type="journal article" date="2019" name="Int. J. Syst. Evol. Microbiol.">
        <title>The Global Catalogue of Microorganisms (GCM) 10K type strain sequencing project: providing services to taxonomists for standard genome sequencing and annotation.</title>
        <authorList>
            <consortium name="The Broad Institute Genomics Platform"/>
            <consortium name="The Broad Institute Genome Sequencing Center for Infectious Disease"/>
            <person name="Wu L."/>
            <person name="Ma J."/>
        </authorList>
    </citation>
    <scope>NUCLEOTIDE SEQUENCE [LARGE SCALE GENOMIC DNA]</scope>
    <source>
        <strain evidence="18">TISTR 1535</strain>
    </source>
</reference>
<evidence type="ECO:0000256" key="2">
    <source>
        <dbReference type="ARBA" id="ARBA00022741"/>
    </source>
</evidence>
<dbReference type="InterPro" id="IPR011335">
    <property type="entry name" value="Restrct_endonuc-II-like"/>
</dbReference>
<dbReference type="Proteomes" id="UP001597502">
    <property type="component" value="Unassembled WGS sequence"/>
</dbReference>